<protein>
    <submittedName>
        <fullName evidence="2">NAD(P)-binding protein</fullName>
    </submittedName>
</protein>
<dbReference type="EMBL" id="JAEKNR010000072">
    <property type="protein sequence ID" value="MBJ7597672.1"/>
    <property type="molecule type" value="Genomic_DNA"/>
</dbReference>
<dbReference type="InterPro" id="IPR036188">
    <property type="entry name" value="FAD/NAD-bd_sf"/>
</dbReference>
<keyword evidence="1" id="KW-0472">Membrane</keyword>
<feature type="transmembrane region" description="Helical" evidence="1">
    <location>
        <begin position="6"/>
        <end position="24"/>
    </location>
</feature>
<reference evidence="2" key="1">
    <citation type="submission" date="2020-10" db="EMBL/GenBank/DDBJ databases">
        <title>Ca. Dormibacterota MAGs.</title>
        <authorList>
            <person name="Montgomery K."/>
        </authorList>
    </citation>
    <scope>NUCLEOTIDE SEQUENCE [LARGE SCALE GENOMIC DNA]</scope>
    <source>
        <strain evidence="2">SC8812_S17_10</strain>
    </source>
</reference>
<dbReference type="Gene3D" id="3.50.50.60">
    <property type="entry name" value="FAD/NAD(P)-binding domain"/>
    <property type="match status" value="1"/>
</dbReference>
<dbReference type="Pfam" id="PF13450">
    <property type="entry name" value="NAD_binding_8"/>
    <property type="match status" value="1"/>
</dbReference>
<gene>
    <name evidence="2" type="ORF">JF922_06260</name>
</gene>
<comment type="caution">
    <text evidence="2">The sequence shown here is derived from an EMBL/GenBank/DDBJ whole genome shotgun (WGS) entry which is preliminary data.</text>
</comment>
<sequence>MARRGLKAVVVGGGIGGLAAGLAMRRAGIEVRVLEARPQLGEIGAGLSLWPIVPWRGWGWRSRSPTAAPRSGTT</sequence>
<evidence type="ECO:0000313" key="3">
    <source>
        <dbReference type="Proteomes" id="UP000612893"/>
    </source>
</evidence>
<accession>A0A934JZA7</accession>
<evidence type="ECO:0000256" key="1">
    <source>
        <dbReference type="SAM" id="Phobius"/>
    </source>
</evidence>
<organism evidence="2 3">
    <name type="scientific">Candidatus Nephthysia bennettiae</name>
    <dbReference type="NCBI Taxonomy" id="3127016"/>
    <lineage>
        <taxon>Bacteria</taxon>
        <taxon>Bacillati</taxon>
        <taxon>Candidatus Dormiibacterota</taxon>
        <taxon>Candidatus Dormibacteria</taxon>
        <taxon>Candidatus Dormibacterales</taxon>
        <taxon>Candidatus Dormibacteraceae</taxon>
        <taxon>Candidatus Nephthysia</taxon>
    </lineage>
</organism>
<proteinExistence type="predicted"/>
<dbReference type="SUPFAM" id="SSF51905">
    <property type="entry name" value="FAD/NAD(P)-binding domain"/>
    <property type="match status" value="1"/>
</dbReference>
<keyword evidence="1" id="KW-0812">Transmembrane</keyword>
<dbReference type="Proteomes" id="UP000612893">
    <property type="component" value="Unassembled WGS sequence"/>
</dbReference>
<name>A0A934JZA7_9BACT</name>
<keyword evidence="1" id="KW-1133">Transmembrane helix</keyword>
<keyword evidence="3" id="KW-1185">Reference proteome</keyword>
<evidence type="ECO:0000313" key="2">
    <source>
        <dbReference type="EMBL" id="MBJ7597672.1"/>
    </source>
</evidence>
<dbReference type="RefSeq" id="WP_338200090.1">
    <property type="nucleotide sequence ID" value="NZ_JAEKNR010000072.1"/>
</dbReference>
<dbReference type="AlphaFoldDB" id="A0A934JZA7"/>